<name>A0A3A4FDN0_9MICC</name>
<evidence type="ECO:0000313" key="3">
    <source>
        <dbReference type="Proteomes" id="UP000266615"/>
    </source>
</evidence>
<gene>
    <name evidence="2" type="ORF">D3250_03515</name>
</gene>
<dbReference type="SUPFAM" id="SSF89550">
    <property type="entry name" value="PHP domain-like"/>
    <property type="match status" value="1"/>
</dbReference>
<accession>A0A3A4FDN0</accession>
<organism evidence="2 3">
    <name type="scientific">Nesterenkonia natronophila</name>
    <dbReference type="NCBI Taxonomy" id="2174932"/>
    <lineage>
        <taxon>Bacteria</taxon>
        <taxon>Bacillati</taxon>
        <taxon>Actinomycetota</taxon>
        <taxon>Actinomycetes</taxon>
        <taxon>Micrococcales</taxon>
        <taxon>Micrococcaceae</taxon>
        <taxon>Nesterenkonia</taxon>
    </lineage>
</organism>
<dbReference type="Pfam" id="PF02811">
    <property type="entry name" value="PHP"/>
    <property type="match status" value="1"/>
</dbReference>
<evidence type="ECO:0000259" key="1">
    <source>
        <dbReference type="SMART" id="SM00481"/>
    </source>
</evidence>
<dbReference type="Gene3D" id="3.20.20.140">
    <property type="entry name" value="Metal-dependent hydrolases"/>
    <property type="match status" value="1"/>
</dbReference>
<protein>
    <submittedName>
        <fullName evidence="2">PHP domain-containing protein</fullName>
    </submittedName>
</protein>
<dbReference type="OrthoDB" id="9804333at2"/>
<dbReference type="SMART" id="SM00481">
    <property type="entry name" value="POLIIIAc"/>
    <property type="match status" value="1"/>
</dbReference>
<evidence type="ECO:0000313" key="2">
    <source>
        <dbReference type="EMBL" id="RJN32894.1"/>
    </source>
</evidence>
<dbReference type="InterPro" id="IPR052018">
    <property type="entry name" value="PHP_domain"/>
</dbReference>
<dbReference type="Proteomes" id="UP000266615">
    <property type="component" value="Unassembled WGS sequence"/>
</dbReference>
<proteinExistence type="predicted"/>
<reference evidence="2 3" key="1">
    <citation type="submission" date="2018-09" db="EMBL/GenBank/DDBJ databases">
        <title>Nesterenkonia natronophila sp. nov., an alkaliphilic actinobacteriume isolated from a soda lake, and emended description of the genus Nesterenkonia.</title>
        <authorList>
            <person name="Menes R.J."/>
            <person name="Iriarte A."/>
        </authorList>
    </citation>
    <scope>NUCLEOTIDE SEQUENCE [LARGE SCALE GENOMIC DNA]</scope>
    <source>
        <strain evidence="2 3">M8</strain>
    </source>
</reference>
<dbReference type="PANTHER" id="PTHR42924:SF3">
    <property type="entry name" value="POLYMERASE_HISTIDINOL PHOSPHATASE N-TERMINAL DOMAIN-CONTAINING PROTEIN"/>
    <property type="match status" value="1"/>
</dbReference>
<dbReference type="EMBL" id="QYZP01000001">
    <property type="protein sequence ID" value="RJN32894.1"/>
    <property type="molecule type" value="Genomic_DNA"/>
</dbReference>
<dbReference type="GO" id="GO:0004534">
    <property type="term" value="F:5'-3' RNA exonuclease activity"/>
    <property type="evidence" value="ECO:0007669"/>
    <property type="project" value="TreeGrafter"/>
</dbReference>
<dbReference type="CDD" id="cd07438">
    <property type="entry name" value="PHP_HisPPase_AMP"/>
    <property type="match status" value="1"/>
</dbReference>
<dbReference type="Gene3D" id="1.10.150.650">
    <property type="match status" value="1"/>
</dbReference>
<dbReference type="AlphaFoldDB" id="A0A3A4FDN0"/>
<dbReference type="GO" id="GO:0035312">
    <property type="term" value="F:5'-3' DNA exonuclease activity"/>
    <property type="evidence" value="ECO:0007669"/>
    <property type="project" value="TreeGrafter"/>
</dbReference>
<dbReference type="InterPro" id="IPR016195">
    <property type="entry name" value="Pol/histidinol_Pase-like"/>
</dbReference>
<dbReference type="PANTHER" id="PTHR42924">
    <property type="entry name" value="EXONUCLEASE"/>
    <property type="match status" value="1"/>
</dbReference>
<sequence>MSFDLHTHSTASDGTEPPAHVVAEAARAGVAGLALTDHDSSAGWAEARAEALKQGLAFIPGMEVTSKTANVSVHMLSYLHDPEHPGMMEINAAARGGRMERAKRICDRLSEDFPVTWELVLEHIRADTSIGRPHLADALVAAGVVSSRSEAFNKYLHRGTKYFVDQENPHPVDVVQRIRAAGGVPIIAHAMAGARGGTLSRAELEELVDAGLCGVEVYHRDNPEPGRQLLLDLAARHDLIITGSSDYHGVRGKPNLLGENTTEAEQVVRILELGAGSPAVGPLPS</sequence>
<feature type="domain" description="Polymerase/histidinol phosphatase N-terminal" evidence="1">
    <location>
        <begin position="3"/>
        <end position="68"/>
    </location>
</feature>
<keyword evidence="3" id="KW-1185">Reference proteome</keyword>
<dbReference type="InterPro" id="IPR003141">
    <property type="entry name" value="Pol/His_phosphatase_N"/>
</dbReference>
<comment type="caution">
    <text evidence="2">The sequence shown here is derived from an EMBL/GenBank/DDBJ whole genome shotgun (WGS) entry which is preliminary data.</text>
</comment>
<dbReference type="InterPro" id="IPR004013">
    <property type="entry name" value="PHP_dom"/>
</dbReference>
<dbReference type="RefSeq" id="WP_119901938.1">
    <property type="nucleotide sequence ID" value="NZ_QYZP01000001.1"/>
</dbReference>